<protein>
    <submittedName>
        <fullName evidence="1">Uncharacterized protein</fullName>
    </submittedName>
</protein>
<reference evidence="1 2" key="1">
    <citation type="journal article" date="2019" name="Nat. Ecol. Evol.">
        <title>Megaphylogeny resolves global patterns of mushroom evolution.</title>
        <authorList>
            <person name="Varga T."/>
            <person name="Krizsan K."/>
            <person name="Foldi C."/>
            <person name="Dima B."/>
            <person name="Sanchez-Garcia M."/>
            <person name="Sanchez-Ramirez S."/>
            <person name="Szollosi G.J."/>
            <person name="Szarkandi J.G."/>
            <person name="Papp V."/>
            <person name="Albert L."/>
            <person name="Andreopoulos W."/>
            <person name="Angelini C."/>
            <person name="Antonin V."/>
            <person name="Barry K.W."/>
            <person name="Bougher N.L."/>
            <person name="Buchanan P."/>
            <person name="Buyck B."/>
            <person name="Bense V."/>
            <person name="Catcheside P."/>
            <person name="Chovatia M."/>
            <person name="Cooper J."/>
            <person name="Damon W."/>
            <person name="Desjardin D."/>
            <person name="Finy P."/>
            <person name="Geml J."/>
            <person name="Haridas S."/>
            <person name="Hughes K."/>
            <person name="Justo A."/>
            <person name="Karasinski D."/>
            <person name="Kautmanova I."/>
            <person name="Kiss B."/>
            <person name="Kocsube S."/>
            <person name="Kotiranta H."/>
            <person name="LaButti K.M."/>
            <person name="Lechner B.E."/>
            <person name="Liimatainen K."/>
            <person name="Lipzen A."/>
            <person name="Lukacs Z."/>
            <person name="Mihaltcheva S."/>
            <person name="Morgado L.N."/>
            <person name="Niskanen T."/>
            <person name="Noordeloos M.E."/>
            <person name="Ohm R.A."/>
            <person name="Ortiz-Santana B."/>
            <person name="Ovrebo C."/>
            <person name="Racz N."/>
            <person name="Riley R."/>
            <person name="Savchenko A."/>
            <person name="Shiryaev A."/>
            <person name="Soop K."/>
            <person name="Spirin V."/>
            <person name="Szebenyi C."/>
            <person name="Tomsovsky M."/>
            <person name="Tulloss R.E."/>
            <person name="Uehling J."/>
            <person name="Grigoriev I.V."/>
            <person name="Vagvolgyi C."/>
            <person name="Papp T."/>
            <person name="Martin F.M."/>
            <person name="Miettinen O."/>
            <person name="Hibbett D.S."/>
            <person name="Nagy L.G."/>
        </authorList>
    </citation>
    <scope>NUCLEOTIDE SEQUENCE [LARGE SCALE GENOMIC DNA]</scope>
    <source>
        <strain evidence="1 2">NL-1719</strain>
    </source>
</reference>
<proteinExistence type="predicted"/>
<organism evidence="1 2">
    <name type="scientific">Pluteus cervinus</name>
    <dbReference type="NCBI Taxonomy" id="181527"/>
    <lineage>
        <taxon>Eukaryota</taxon>
        <taxon>Fungi</taxon>
        <taxon>Dikarya</taxon>
        <taxon>Basidiomycota</taxon>
        <taxon>Agaricomycotina</taxon>
        <taxon>Agaricomycetes</taxon>
        <taxon>Agaricomycetidae</taxon>
        <taxon>Agaricales</taxon>
        <taxon>Pluteineae</taxon>
        <taxon>Pluteaceae</taxon>
        <taxon>Pluteus</taxon>
    </lineage>
</organism>
<evidence type="ECO:0000313" key="2">
    <source>
        <dbReference type="Proteomes" id="UP000308600"/>
    </source>
</evidence>
<sequence length="584" mass="65920">MTVASITLPLDILEAIIHLVHISEDQNTLRSLALVSKCLVVPVQQRLFRHIVLHPKLQRNEKYQGIGSTIIGAMIRLGELLLENPRFASFITFHRKLTMQYTPSRLRRESTGSTILRTMIRLKEVLSENPRLIPYVHGIHLMQEPGQTVEQYLQTALDPEDQRSYWVLDKGDILAEVLSLIVPESTPGQAQIRQFTISFEARNMTDYPAWDRLHPDLERVITRIFHQPTLKDVKIYYMCGLPRDLFFLRDPKVEDSGLEVLQLSSATFAPIATTPDPEDALNTVSAQISHEPSRIKSLAIRPLIRCGPNFASFEIEIPTLGPKVGINFDELEELLLELPTSVAIPSVWYYLLNRENGLPRLRRVHVDFKFVVHAPNLPLDPVWEFGCFSRFTKFPCLEEITFEGNSFNIGKNKVELPWMRELVPVIEAYTAEFDAASITANSPRDTTPPALKKLRLVISVSRNMGPLDDEILTTTSDRLHQLHMAALSCNIQKDSPRLKTGSISESSFASKSPLQLRIELKYGAGQIDIHSGQAVLSPAAEEGGAANMEDWRNLFKWGEEGGEYPVLIDLGQGNSARESWSRSC</sequence>
<accession>A0ACD3ARP5</accession>
<name>A0ACD3ARP5_9AGAR</name>
<dbReference type="Proteomes" id="UP000308600">
    <property type="component" value="Unassembled WGS sequence"/>
</dbReference>
<keyword evidence="2" id="KW-1185">Reference proteome</keyword>
<dbReference type="EMBL" id="ML208353">
    <property type="protein sequence ID" value="TFK68391.1"/>
    <property type="molecule type" value="Genomic_DNA"/>
</dbReference>
<evidence type="ECO:0000313" key="1">
    <source>
        <dbReference type="EMBL" id="TFK68391.1"/>
    </source>
</evidence>
<gene>
    <name evidence="1" type="ORF">BDN72DRAFT_841867</name>
</gene>
<feature type="non-terminal residue" evidence="1">
    <location>
        <position position="1"/>
    </location>
</feature>